<feature type="domain" description="Response regulatory" evidence="3">
    <location>
        <begin position="2"/>
        <end position="117"/>
    </location>
</feature>
<evidence type="ECO:0000313" key="5">
    <source>
        <dbReference type="EMBL" id="RHA82461.1"/>
    </source>
</evidence>
<evidence type="ECO:0000259" key="3">
    <source>
        <dbReference type="PROSITE" id="PS50110"/>
    </source>
</evidence>
<organism evidence="5 6">
    <name type="scientific">Segatella copri</name>
    <dbReference type="NCBI Taxonomy" id="165179"/>
    <lineage>
        <taxon>Bacteria</taxon>
        <taxon>Pseudomonadati</taxon>
        <taxon>Bacteroidota</taxon>
        <taxon>Bacteroidia</taxon>
        <taxon>Bacteroidales</taxon>
        <taxon>Prevotellaceae</taxon>
        <taxon>Segatella</taxon>
    </lineage>
</organism>
<feature type="modified residue" description="4-aspartylphosphate" evidence="2">
    <location>
        <position position="53"/>
    </location>
</feature>
<dbReference type="GO" id="GO:0006355">
    <property type="term" value="P:regulation of DNA-templated transcription"/>
    <property type="evidence" value="ECO:0007669"/>
    <property type="project" value="TreeGrafter"/>
</dbReference>
<evidence type="ECO:0000313" key="7">
    <source>
        <dbReference type="Proteomes" id="UP000285604"/>
    </source>
</evidence>
<dbReference type="PANTHER" id="PTHR48111">
    <property type="entry name" value="REGULATOR OF RPOS"/>
    <property type="match status" value="1"/>
</dbReference>
<dbReference type="Pfam" id="PF00072">
    <property type="entry name" value="Response_reg"/>
    <property type="match status" value="1"/>
</dbReference>
<dbReference type="GO" id="GO:0000156">
    <property type="term" value="F:phosphorelay response regulator activity"/>
    <property type="evidence" value="ECO:0007669"/>
    <property type="project" value="TreeGrafter"/>
</dbReference>
<dbReference type="PROSITE" id="PS50110">
    <property type="entry name" value="RESPONSE_REGULATORY"/>
    <property type="match status" value="1"/>
</dbReference>
<dbReference type="GO" id="GO:0032993">
    <property type="term" value="C:protein-DNA complex"/>
    <property type="evidence" value="ECO:0007669"/>
    <property type="project" value="TreeGrafter"/>
</dbReference>
<comment type="caution">
    <text evidence="5">The sequence shown here is derived from an EMBL/GenBank/DDBJ whole genome shotgun (WGS) entry which is preliminary data.</text>
</comment>
<dbReference type="Proteomes" id="UP000285604">
    <property type="component" value="Unassembled WGS sequence"/>
</dbReference>
<protein>
    <submittedName>
        <fullName evidence="5">Response regulator</fullName>
    </submittedName>
</protein>
<gene>
    <name evidence="5" type="ORF">DW916_15205</name>
    <name evidence="4" type="ORF">DXA63_05030</name>
</gene>
<keyword evidence="2" id="KW-0597">Phosphoprotein</keyword>
<keyword evidence="1" id="KW-0238">DNA-binding</keyword>
<dbReference type="RefSeq" id="WP_117587466.1">
    <property type="nucleotide sequence ID" value="NZ_JBALKJ010000037.1"/>
</dbReference>
<dbReference type="SUPFAM" id="SSF52172">
    <property type="entry name" value="CheY-like"/>
    <property type="match status" value="1"/>
</dbReference>
<evidence type="ECO:0000313" key="6">
    <source>
        <dbReference type="Proteomes" id="UP000284990"/>
    </source>
</evidence>
<dbReference type="Proteomes" id="UP000284990">
    <property type="component" value="Unassembled WGS sequence"/>
</dbReference>
<evidence type="ECO:0000256" key="1">
    <source>
        <dbReference type="ARBA" id="ARBA00023125"/>
    </source>
</evidence>
<dbReference type="GO" id="GO:0000976">
    <property type="term" value="F:transcription cis-regulatory region binding"/>
    <property type="evidence" value="ECO:0007669"/>
    <property type="project" value="TreeGrafter"/>
</dbReference>
<dbReference type="InterPro" id="IPR001789">
    <property type="entry name" value="Sig_transdc_resp-reg_receiver"/>
</dbReference>
<dbReference type="GO" id="GO:0005829">
    <property type="term" value="C:cytosol"/>
    <property type="evidence" value="ECO:0007669"/>
    <property type="project" value="TreeGrafter"/>
</dbReference>
<dbReference type="PANTHER" id="PTHR48111:SF69">
    <property type="entry name" value="RESPONSE REGULATOR RECEIVER"/>
    <property type="match status" value="1"/>
</dbReference>
<dbReference type="AlphaFoldDB" id="A0A3E5DY83"/>
<dbReference type="EMBL" id="QSFW01000044">
    <property type="protein sequence ID" value="RHA82461.1"/>
    <property type="molecule type" value="Genomic_DNA"/>
</dbReference>
<dbReference type="InterPro" id="IPR039420">
    <property type="entry name" value="WalR-like"/>
</dbReference>
<dbReference type="Gene3D" id="2.40.50.1020">
    <property type="entry name" value="LytTr DNA-binding domain"/>
    <property type="match status" value="1"/>
</dbReference>
<sequence>MRTIIIDDNKQAVKDLNERLARFSEVEVVAAEHSGLDGLARVSELQPDLLFLDVQLPDISGLDFLDRLDFFTHGRCRVVMYTAYDEFVLPAFRKKAFDVLLKPIDDKELDIIMQRLAEHPLLPTPQSDGQDKDKLMSDNGKFLLYTNTIDFKLVDKRDIALFQYNHEVRCWEAVVAGSKAPVRLKRTIKGDDLLEMDKQFIQVNQKFIINMNYLIEVVDNVCHFYPPFDNISYVRVGRLYRKKLIDRFYSL</sequence>
<evidence type="ECO:0000313" key="4">
    <source>
        <dbReference type="EMBL" id="RGX96665.1"/>
    </source>
</evidence>
<proteinExistence type="predicted"/>
<dbReference type="EMBL" id="QSCI01000013">
    <property type="protein sequence ID" value="RGX96665.1"/>
    <property type="molecule type" value="Genomic_DNA"/>
</dbReference>
<dbReference type="SMART" id="SM00448">
    <property type="entry name" value="REC"/>
    <property type="match status" value="1"/>
</dbReference>
<dbReference type="Gene3D" id="3.40.50.2300">
    <property type="match status" value="1"/>
</dbReference>
<evidence type="ECO:0000256" key="2">
    <source>
        <dbReference type="PROSITE-ProRule" id="PRU00169"/>
    </source>
</evidence>
<name>A0A3E5DY83_9BACT</name>
<accession>A0A3E5DY83</accession>
<reference evidence="6 7" key="1">
    <citation type="submission" date="2018-08" db="EMBL/GenBank/DDBJ databases">
        <title>A genome reference for cultivated species of the human gut microbiota.</title>
        <authorList>
            <person name="Zou Y."/>
            <person name="Xue W."/>
            <person name="Luo G."/>
        </authorList>
    </citation>
    <scope>NUCLEOTIDE SEQUENCE [LARGE SCALE GENOMIC DNA]</scope>
    <source>
        <strain evidence="5 6">AM42-23AC</strain>
        <strain evidence="4 7">OF03-3</strain>
    </source>
</reference>
<dbReference type="InterPro" id="IPR011006">
    <property type="entry name" value="CheY-like_superfamily"/>
</dbReference>